<evidence type="ECO:0000256" key="6">
    <source>
        <dbReference type="ARBA" id="ARBA00022989"/>
    </source>
</evidence>
<comment type="subcellular location">
    <subcellularLocation>
        <location evidence="1">Cell membrane</location>
        <topology evidence="1">Multi-pass membrane protein</topology>
    </subcellularLocation>
</comment>
<feature type="transmembrane region" description="Helical" evidence="8">
    <location>
        <begin position="179"/>
        <end position="198"/>
    </location>
</feature>
<feature type="transmembrane region" description="Helical" evidence="8">
    <location>
        <begin position="265"/>
        <end position="283"/>
    </location>
</feature>
<feature type="transmembrane region" description="Helical" evidence="8">
    <location>
        <begin position="295"/>
        <end position="314"/>
    </location>
</feature>
<keyword evidence="7 8" id="KW-0472">Membrane</keyword>
<keyword evidence="6 8" id="KW-1133">Transmembrane helix</keyword>
<dbReference type="InterPro" id="IPR005828">
    <property type="entry name" value="MFS_sugar_transport-like"/>
</dbReference>
<evidence type="ECO:0000256" key="7">
    <source>
        <dbReference type="ARBA" id="ARBA00023136"/>
    </source>
</evidence>
<dbReference type="PROSITE" id="PS50850">
    <property type="entry name" value="MFS"/>
    <property type="match status" value="1"/>
</dbReference>
<keyword evidence="3" id="KW-1003">Cell membrane</keyword>
<feature type="transmembrane region" description="Helical" evidence="8">
    <location>
        <begin position="425"/>
        <end position="447"/>
    </location>
</feature>
<feature type="domain" description="Major facilitator superfamily (MFS) profile" evidence="9">
    <location>
        <begin position="27"/>
        <end position="451"/>
    </location>
</feature>
<proteinExistence type="predicted"/>
<dbReference type="GO" id="GO:0005886">
    <property type="term" value="C:plasma membrane"/>
    <property type="evidence" value="ECO:0007669"/>
    <property type="project" value="UniProtKB-SubCell"/>
</dbReference>
<dbReference type="Gene3D" id="1.20.1250.20">
    <property type="entry name" value="MFS general substrate transporter like domains"/>
    <property type="match status" value="1"/>
</dbReference>
<feature type="transmembrane region" description="Helical" evidence="8">
    <location>
        <begin position="398"/>
        <end position="419"/>
    </location>
</feature>
<dbReference type="FunFam" id="1.20.1250.20:FF:000218">
    <property type="entry name" value="facilitated trehalose transporter Tret1"/>
    <property type="match status" value="1"/>
</dbReference>
<protein>
    <recommendedName>
        <fullName evidence="9">Major facilitator superfamily (MFS) profile domain-containing protein</fullName>
    </recommendedName>
</protein>
<feature type="transmembrane region" description="Helical" evidence="8">
    <location>
        <begin position="326"/>
        <end position="347"/>
    </location>
</feature>
<dbReference type="OrthoDB" id="6133115at2759"/>
<evidence type="ECO:0000256" key="4">
    <source>
        <dbReference type="ARBA" id="ARBA00022597"/>
    </source>
</evidence>
<feature type="transmembrane region" description="Helical" evidence="8">
    <location>
        <begin position="68"/>
        <end position="86"/>
    </location>
</feature>
<evidence type="ECO:0000256" key="5">
    <source>
        <dbReference type="ARBA" id="ARBA00022692"/>
    </source>
</evidence>
<reference evidence="10" key="1">
    <citation type="submission" date="2022-01" db="EMBL/GenBank/DDBJ databases">
        <authorList>
            <person name="King R."/>
        </authorList>
    </citation>
    <scope>NUCLEOTIDE SEQUENCE</scope>
</reference>
<dbReference type="AlphaFoldDB" id="A0A9N9MMW4"/>
<keyword evidence="5 8" id="KW-0812">Transmembrane</keyword>
<keyword evidence="2" id="KW-0813">Transport</keyword>
<feature type="transmembrane region" description="Helical" evidence="8">
    <location>
        <begin position="95"/>
        <end position="113"/>
    </location>
</feature>
<evidence type="ECO:0000259" key="9">
    <source>
        <dbReference type="PROSITE" id="PS50850"/>
    </source>
</evidence>
<keyword evidence="4" id="KW-0762">Sugar transport</keyword>
<keyword evidence="11" id="KW-1185">Reference proteome</keyword>
<dbReference type="PANTHER" id="PTHR48021">
    <property type="match status" value="1"/>
</dbReference>
<dbReference type="GO" id="GO:0022857">
    <property type="term" value="F:transmembrane transporter activity"/>
    <property type="evidence" value="ECO:0007669"/>
    <property type="project" value="InterPro"/>
</dbReference>
<dbReference type="InterPro" id="IPR036259">
    <property type="entry name" value="MFS_trans_sf"/>
</dbReference>
<dbReference type="EMBL" id="OU892278">
    <property type="protein sequence ID" value="CAG9765549.1"/>
    <property type="molecule type" value="Genomic_DNA"/>
</dbReference>
<accession>A0A9N9MMW4</accession>
<feature type="transmembrane region" description="Helical" evidence="8">
    <location>
        <begin position="119"/>
        <end position="141"/>
    </location>
</feature>
<evidence type="ECO:0000313" key="11">
    <source>
        <dbReference type="Proteomes" id="UP001152799"/>
    </source>
</evidence>
<dbReference type="SUPFAM" id="SSF103473">
    <property type="entry name" value="MFS general substrate transporter"/>
    <property type="match status" value="1"/>
</dbReference>
<organism evidence="10 11">
    <name type="scientific">Ceutorhynchus assimilis</name>
    <name type="common">cabbage seed weevil</name>
    <dbReference type="NCBI Taxonomy" id="467358"/>
    <lineage>
        <taxon>Eukaryota</taxon>
        <taxon>Metazoa</taxon>
        <taxon>Ecdysozoa</taxon>
        <taxon>Arthropoda</taxon>
        <taxon>Hexapoda</taxon>
        <taxon>Insecta</taxon>
        <taxon>Pterygota</taxon>
        <taxon>Neoptera</taxon>
        <taxon>Endopterygota</taxon>
        <taxon>Coleoptera</taxon>
        <taxon>Polyphaga</taxon>
        <taxon>Cucujiformia</taxon>
        <taxon>Curculionidae</taxon>
        <taxon>Ceutorhynchinae</taxon>
        <taxon>Ceutorhynchus</taxon>
    </lineage>
</organism>
<dbReference type="PANTHER" id="PTHR48021:SF46">
    <property type="entry name" value="MAJOR FACILITATOR SUPERFAMILY (MFS) PROFILE DOMAIN-CONTAINING PROTEIN"/>
    <property type="match status" value="1"/>
</dbReference>
<evidence type="ECO:0000256" key="3">
    <source>
        <dbReference type="ARBA" id="ARBA00022475"/>
    </source>
</evidence>
<dbReference type="Proteomes" id="UP001152799">
    <property type="component" value="Chromosome 2"/>
</dbReference>
<evidence type="ECO:0000313" key="10">
    <source>
        <dbReference type="EMBL" id="CAG9765549.1"/>
    </source>
</evidence>
<dbReference type="InterPro" id="IPR050549">
    <property type="entry name" value="MFS_Trehalose_Transporter"/>
</dbReference>
<gene>
    <name evidence="10" type="ORF">CEUTPL_LOCUS6154</name>
</gene>
<evidence type="ECO:0000256" key="8">
    <source>
        <dbReference type="SAM" id="Phobius"/>
    </source>
</evidence>
<name>A0A9N9MMW4_9CUCU</name>
<dbReference type="Pfam" id="PF00083">
    <property type="entry name" value="Sugar_tr"/>
    <property type="match status" value="1"/>
</dbReference>
<feature type="transmembrane region" description="Helical" evidence="8">
    <location>
        <begin position="153"/>
        <end position="173"/>
    </location>
</feature>
<feature type="transmembrane region" description="Helical" evidence="8">
    <location>
        <begin position="367"/>
        <end position="386"/>
    </location>
</feature>
<evidence type="ECO:0000256" key="2">
    <source>
        <dbReference type="ARBA" id="ARBA00022448"/>
    </source>
</evidence>
<sequence length="467" mass="52214">MGVLENTSIVGKSFKKDEGKVWPQILAICAVSLGPLNNGMQFVWSSPFALVISQDPTYDVTEADTSQFMLYQSSAMILFGFLFFSLSEKVGRKKCVLFLAIPLVATWLMLIFARTKWEFIAARFIAGIADAVFFTTVPSYIGEISTPTVRGTFGNTPILFFYLGQLIINTIGSYCSVTLSAYICLPIPIIFFISVLFIPESPYQLIKDNKLEEAKASLKWLRRKQEIEEDYAAIKADVERQISESASWLDLVRIRSNMRALRAGIFVRVSQQFCGISTFASYTQTIFQQAGTSLSPQYSSIIFTGLIIILNLIFSISVEKFGRKPSYFYSLLSAGGVLLALAIYFFLEQFQLVNLEQIKWFPLAGMFSWVFAYSFGLGLVPTLMLGELFSASIKSKALGVLMVFFGAGIMLTNAIYHLMVTNIGMYSPFLVYAIACFLSSFLVLSWVPETKGKTLEEIQQTLKGKKL</sequence>
<dbReference type="InterPro" id="IPR020846">
    <property type="entry name" value="MFS_dom"/>
</dbReference>
<evidence type="ECO:0000256" key="1">
    <source>
        <dbReference type="ARBA" id="ARBA00004651"/>
    </source>
</evidence>